<reference evidence="9 10" key="1">
    <citation type="journal article" date="2019" name="Sci. Rep.">
        <title>Comparative genomics of chytrid fungi reveal insights into the obligate biotrophic and pathogenic lifestyle of Synchytrium endobioticum.</title>
        <authorList>
            <person name="van de Vossenberg B.T.L.H."/>
            <person name="Warris S."/>
            <person name="Nguyen H.D.T."/>
            <person name="van Gent-Pelzer M.P.E."/>
            <person name="Joly D.L."/>
            <person name="van de Geest H.C."/>
            <person name="Bonants P.J.M."/>
            <person name="Smith D.S."/>
            <person name="Levesque C.A."/>
            <person name="van der Lee T.A.J."/>
        </authorList>
    </citation>
    <scope>NUCLEOTIDE SEQUENCE [LARGE SCALE GENOMIC DNA]</scope>
    <source>
        <strain evidence="7 10">LEV6574</strain>
        <strain evidence="8 9">MB42</strain>
    </source>
</reference>
<dbReference type="SMART" id="SM00212">
    <property type="entry name" value="UBCc"/>
    <property type="match status" value="1"/>
</dbReference>
<organism evidence="7 10">
    <name type="scientific">Synchytrium endobioticum</name>
    <dbReference type="NCBI Taxonomy" id="286115"/>
    <lineage>
        <taxon>Eukaryota</taxon>
        <taxon>Fungi</taxon>
        <taxon>Fungi incertae sedis</taxon>
        <taxon>Chytridiomycota</taxon>
        <taxon>Chytridiomycota incertae sedis</taxon>
        <taxon>Chytridiomycetes</taxon>
        <taxon>Synchytriales</taxon>
        <taxon>Synchytriaceae</taxon>
        <taxon>Synchytrium</taxon>
    </lineage>
</organism>
<dbReference type="GO" id="GO:0005524">
    <property type="term" value="F:ATP binding"/>
    <property type="evidence" value="ECO:0007669"/>
    <property type="project" value="UniProtKB-UniRule"/>
</dbReference>
<evidence type="ECO:0000313" key="9">
    <source>
        <dbReference type="Proteomes" id="UP000317494"/>
    </source>
</evidence>
<keyword evidence="9" id="KW-1185">Reference proteome</keyword>
<dbReference type="STRING" id="286115.A0A507CSU0"/>
<sequence>MAQRTSHSGNTTATTTTTTAATFNPAPAMSRAVLLLIKQAWLLEREVDQLPWGISCNMIANNYFHWNAVIHGLLDTPWERGIFKLELLFPENWNEEPPTVYFVTVPFHPNINLQTGRPCVDFLDDVSKWSPRISIVQILVHLQAMLNNPTLDNPVNTAAAHIYLTAPRLYTQLLHDCVVASRRIDAGLPPHDEPAPATYTPLLPPAHRPKTGLKDSAKRWKIHKVDFADYYQKWQETATTVPATFRGPDGLAHYRAAVLAEHAQLNPKKRALKTHSARTRGSQLQTMFKKYYNTNSLHRPKTTRPQSALSGWHSEDEAGPDARKSHHDHTARRRTASLQPANTAQAHRTPLKSNTCTHTRVASMTRTAILKDIDELEDDLLEWASNLDEDDQL</sequence>
<dbReference type="Pfam" id="PF00179">
    <property type="entry name" value="UQ_con"/>
    <property type="match status" value="1"/>
</dbReference>
<name>A0A507CSU0_9FUNG</name>
<keyword evidence="4" id="KW-0547">Nucleotide-binding</keyword>
<dbReference type="PROSITE" id="PS50127">
    <property type="entry name" value="UBC_2"/>
    <property type="match status" value="1"/>
</dbReference>
<evidence type="ECO:0000256" key="5">
    <source>
        <dbReference type="SAM" id="MobiDB-lite"/>
    </source>
</evidence>
<dbReference type="OrthoDB" id="9978460at2759"/>
<evidence type="ECO:0000313" key="10">
    <source>
        <dbReference type="Proteomes" id="UP000320475"/>
    </source>
</evidence>
<dbReference type="Proteomes" id="UP000320475">
    <property type="component" value="Unassembled WGS sequence"/>
</dbReference>
<dbReference type="GO" id="GO:0016740">
    <property type="term" value="F:transferase activity"/>
    <property type="evidence" value="ECO:0007669"/>
    <property type="project" value="UniProtKB-KW"/>
</dbReference>
<dbReference type="VEuPathDB" id="FungiDB:SeMB42_g02767"/>
<dbReference type="PROSITE" id="PS00183">
    <property type="entry name" value="UBC_1"/>
    <property type="match status" value="1"/>
</dbReference>
<feature type="region of interest" description="Disordered" evidence="5">
    <location>
        <begin position="1"/>
        <end position="22"/>
    </location>
</feature>
<evidence type="ECO:0000256" key="1">
    <source>
        <dbReference type="ARBA" id="ARBA00022679"/>
    </source>
</evidence>
<feature type="compositionally biased region" description="Basic residues" evidence="5">
    <location>
        <begin position="324"/>
        <end position="335"/>
    </location>
</feature>
<feature type="compositionally biased region" description="Polar residues" evidence="5">
    <location>
        <begin position="292"/>
        <end position="309"/>
    </location>
</feature>
<dbReference type="EMBL" id="QEAN01000090">
    <property type="protein sequence ID" value="TPX48993.1"/>
    <property type="molecule type" value="Genomic_DNA"/>
</dbReference>
<dbReference type="EMBL" id="QEAM01000280">
    <property type="protein sequence ID" value="TPX42234.1"/>
    <property type="molecule type" value="Genomic_DNA"/>
</dbReference>
<evidence type="ECO:0000259" key="6">
    <source>
        <dbReference type="PROSITE" id="PS50127"/>
    </source>
</evidence>
<dbReference type="InterPro" id="IPR000608">
    <property type="entry name" value="UBC"/>
</dbReference>
<evidence type="ECO:0000256" key="2">
    <source>
        <dbReference type="ARBA" id="ARBA00022786"/>
    </source>
</evidence>
<feature type="region of interest" description="Disordered" evidence="5">
    <location>
        <begin position="292"/>
        <end position="355"/>
    </location>
</feature>
<accession>A0A507CSU0</accession>
<feature type="compositionally biased region" description="Low complexity" evidence="5">
    <location>
        <begin position="11"/>
        <end position="22"/>
    </location>
</feature>
<dbReference type="Gene3D" id="3.10.110.10">
    <property type="entry name" value="Ubiquitin Conjugating Enzyme"/>
    <property type="match status" value="1"/>
</dbReference>
<dbReference type="InterPro" id="IPR016135">
    <property type="entry name" value="UBQ-conjugating_enzyme/RWD"/>
</dbReference>
<dbReference type="SUPFAM" id="SSF54495">
    <property type="entry name" value="UBC-like"/>
    <property type="match status" value="1"/>
</dbReference>
<dbReference type="Proteomes" id="UP000317494">
    <property type="component" value="Unassembled WGS sequence"/>
</dbReference>
<dbReference type="PANTHER" id="PTHR24067">
    <property type="entry name" value="UBIQUITIN-CONJUGATING ENZYME E2"/>
    <property type="match status" value="1"/>
</dbReference>
<evidence type="ECO:0000313" key="8">
    <source>
        <dbReference type="EMBL" id="TPX48993.1"/>
    </source>
</evidence>
<feature type="active site" description="Glycyl thioester intermediate" evidence="3">
    <location>
        <position position="119"/>
    </location>
</feature>
<keyword evidence="2 4" id="KW-0833">Ubl conjugation pathway</keyword>
<feature type="compositionally biased region" description="Basic and acidic residues" evidence="5">
    <location>
        <begin position="313"/>
        <end position="323"/>
    </location>
</feature>
<keyword evidence="4" id="KW-0067">ATP-binding</keyword>
<dbReference type="InterPro" id="IPR023313">
    <property type="entry name" value="UBQ-conjugating_AS"/>
</dbReference>
<gene>
    <name evidence="7" type="ORF">SeLEV6574_g05702</name>
    <name evidence="8" type="ORF">SeMB42_g02767</name>
</gene>
<comment type="caution">
    <text evidence="7">The sequence shown here is derived from an EMBL/GenBank/DDBJ whole genome shotgun (WGS) entry which is preliminary data.</text>
</comment>
<keyword evidence="1" id="KW-0808">Transferase</keyword>
<evidence type="ECO:0000313" key="7">
    <source>
        <dbReference type="EMBL" id="TPX42234.1"/>
    </source>
</evidence>
<feature type="domain" description="UBC core" evidence="6">
    <location>
        <begin position="31"/>
        <end position="183"/>
    </location>
</feature>
<dbReference type="AlphaFoldDB" id="A0A507CSU0"/>
<protein>
    <recommendedName>
        <fullName evidence="6">UBC core domain-containing protein</fullName>
    </recommendedName>
</protein>
<feature type="compositionally biased region" description="Polar residues" evidence="5">
    <location>
        <begin position="1"/>
        <end position="10"/>
    </location>
</feature>
<feature type="region of interest" description="Disordered" evidence="5">
    <location>
        <begin position="189"/>
        <end position="215"/>
    </location>
</feature>
<comment type="similarity">
    <text evidence="4">Belongs to the ubiquitin-conjugating enzyme family.</text>
</comment>
<evidence type="ECO:0000256" key="4">
    <source>
        <dbReference type="RuleBase" id="RU362109"/>
    </source>
</evidence>
<feature type="compositionally biased region" description="Polar residues" evidence="5">
    <location>
        <begin position="336"/>
        <end position="355"/>
    </location>
</feature>
<dbReference type="InterPro" id="IPR050113">
    <property type="entry name" value="Ub_conjugating_enzyme"/>
</dbReference>
<proteinExistence type="inferred from homology"/>
<evidence type="ECO:0000256" key="3">
    <source>
        <dbReference type="PROSITE-ProRule" id="PRU10133"/>
    </source>
</evidence>